<comment type="similarity">
    <text evidence="1">Belongs to the UFD1 family.</text>
</comment>
<dbReference type="InterPro" id="IPR055418">
    <property type="entry name" value="UFD1_N2"/>
</dbReference>
<dbReference type="EnsemblMetazoa" id="Aqu2.1.34409_001">
    <property type="protein sequence ID" value="Aqu2.1.34409_001"/>
    <property type="gene ID" value="Aqu2.1.34409"/>
</dbReference>
<dbReference type="PANTHER" id="PTHR12555:SF13">
    <property type="entry name" value="UBIQUITIN RECOGNITION FACTOR IN ER-ASSOCIATED DEGRADATION PROTEIN 1"/>
    <property type="match status" value="1"/>
</dbReference>
<dbReference type="Pfam" id="PF03152">
    <property type="entry name" value="UFD1_N1"/>
    <property type="match status" value="1"/>
</dbReference>
<dbReference type="InParanoid" id="A0A1X7V3M7"/>
<evidence type="ECO:0000256" key="3">
    <source>
        <dbReference type="SAM" id="MobiDB-lite"/>
    </source>
</evidence>
<dbReference type="STRING" id="400682.A0A1X7V3M7"/>
<dbReference type="Gene3D" id="3.10.330.10">
    <property type="match status" value="1"/>
</dbReference>
<accession>A0A1X7V3M7</accession>
<feature type="region of interest" description="Disordered" evidence="3">
    <location>
        <begin position="204"/>
        <end position="275"/>
    </location>
</feature>
<proteinExistence type="inferred from homology"/>
<dbReference type="GO" id="GO:0006511">
    <property type="term" value="P:ubiquitin-dependent protein catabolic process"/>
    <property type="evidence" value="ECO:0007669"/>
    <property type="project" value="InterPro"/>
</dbReference>
<organism evidence="6">
    <name type="scientific">Amphimedon queenslandica</name>
    <name type="common">Sponge</name>
    <dbReference type="NCBI Taxonomy" id="400682"/>
    <lineage>
        <taxon>Eukaryota</taxon>
        <taxon>Metazoa</taxon>
        <taxon>Porifera</taxon>
        <taxon>Demospongiae</taxon>
        <taxon>Heteroscleromorpha</taxon>
        <taxon>Haplosclerida</taxon>
        <taxon>Niphatidae</taxon>
        <taxon>Amphimedon</taxon>
    </lineage>
</organism>
<dbReference type="eggNOG" id="KOG1816">
    <property type="taxonomic scope" value="Eukaryota"/>
</dbReference>
<keyword evidence="2" id="KW-0833">Ubl conjugation pathway</keyword>
<dbReference type="InterPro" id="IPR042299">
    <property type="entry name" value="Ufd1-like_Nn"/>
</dbReference>
<dbReference type="GO" id="GO:0031593">
    <property type="term" value="F:polyubiquitin modification-dependent protein binding"/>
    <property type="evidence" value="ECO:0007669"/>
    <property type="project" value="TreeGrafter"/>
</dbReference>
<dbReference type="GO" id="GO:0034098">
    <property type="term" value="C:VCP-NPL4-UFD1 AAA ATPase complex"/>
    <property type="evidence" value="ECO:0007669"/>
    <property type="project" value="TreeGrafter"/>
</dbReference>
<dbReference type="OrthoDB" id="422728at2759"/>
<dbReference type="PANTHER" id="PTHR12555">
    <property type="entry name" value="UBIQUITIN FUSION DEGRADATON PROTEIN 1"/>
    <property type="match status" value="1"/>
</dbReference>
<evidence type="ECO:0000259" key="4">
    <source>
        <dbReference type="Pfam" id="PF03152"/>
    </source>
</evidence>
<feature type="domain" description="Ubiquitin fusion degradation protein UFD1 N-terminal subdomain 1" evidence="4">
    <location>
        <begin position="25"/>
        <end position="122"/>
    </location>
</feature>
<feature type="domain" description="Ubiquitin fusion degradation protein UFD1 N-terminal subdomain 2" evidence="5">
    <location>
        <begin position="124"/>
        <end position="198"/>
    </location>
</feature>
<protein>
    <submittedName>
        <fullName evidence="6">Uncharacterized protein</fullName>
    </submittedName>
</protein>
<dbReference type="FunFam" id="3.10.330.10:FF:000002">
    <property type="entry name" value="ubiquitin fusion degradation protein 1 homolog"/>
    <property type="match status" value="1"/>
</dbReference>
<evidence type="ECO:0000313" key="6">
    <source>
        <dbReference type="EnsemblMetazoa" id="Aqu2.1.34409_001"/>
    </source>
</evidence>
<feature type="compositionally biased region" description="Low complexity" evidence="3">
    <location>
        <begin position="255"/>
        <end position="266"/>
    </location>
</feature>
<dbReference type="AlphaFoldDB" id="A0A1X7V3M7"/>
<dbReference type="GO" id="GO:0036503">
    <property type="term" value="P:ERAD pathway"/>
    <property type="evidence" value="ECO:0007669"/>
    <property type="project" value="TreeGrafter"/>
</dbReference>
<dbReference type="InterPro" id="IPR004854">
    <property type="entry name" value="Ufd1-like"/>
</dbReference>
<evidence type="ECO:0000256" key="1">
    <source>
        <dbReference type="ARBA" id="ARBA00006043"/>
    </source>
</evidence>
<feature type="region of interest" description="Disordered" evidence="3">
    <location>
        <begin position="301"/>
        <end position="324"/>
    </location>
</feature>
<dbReference type="Pfam" id="PF24842">
    <property type="entry name" value="UFD1_N2"/>
    <property type="match status" value="1"/>
</dbReference>
<name>A0A1X7V3M7_AMPQE</name>
<sequence length="324" mass="36633">MWSFFSYPPEGMGFPFALGGGRGTFCDNFKCYSMVYFSSAKVDADHGGKIILPPSALERLARLNITYPMLFRLTNDMINRHTHCGVLEFSAEEGRVYVPKWMLGHLMAEAGHLLKIENVTLPLATFSKFQPQSVDFLDISNPKAVLELKLRLFACLTKGDVIQINYNEKNYELLVLETQPNNAVSIIECDMKVDFAAPVGYKEPQPVEPMETVDHDEQSTYDATTTELPTKEFKAFSGQGQRLDGKVKKSNDSNQTQLPQKQQVTQSKRERGIPNYNYVKGRITFARAKSLKMTSEEAMEETEEGFVPFQGNGQALRKKKRSKK</sequence>
<reference evidence="6" key="1">
    <citation type="submission" date="2017-05" db="UniProtKB">
        <authorList>
            <consortium name="EnsemblMetazoa"/>
        </authorList>
    </citation>
    <scope>IDENTIFICATION</scope>
</reference>
<dbReference type="Gene3D" id="2.40.40.50">
    <property type="entry name" value="Ubiquitin fusion degradation protein UFD1, N-terminal domain"/>
    <property type="match status" value="1"/>
</dbReference>
<evidence type="ECO:0000256" key="2">
    <source>
        <dbReference type="ARBA" id="ARBA00022786"/>
    </source>
</evidence>
<evidence type="ECO:0000259" key="5">
    <source>
        <dbReference type="Pfam" id="PF24842"/>
    </source>
</evidence>
<dbReference type="InterPro" id="IPR055417">
    <property type="entry name" value="UFD1_N1"/>
</dbReference>